<feature type="domain" description="Protein-glutamine gamma-glutamyltransferase-like C-terminal" evidence="2">
    <location>
        <begin position="199"/>
        <end position="263"/>
    </location>
</feature>
<feature type="transmembrane region" description="Helical" evidence="1">
    <location>
        <begin position="129"/>
        <end position="147"/>
    </location>
</feature>
<dbReference type="EMBL" id="OCNH01000004">
    <property type="protein sequence ID" value="SOD95270.1"/>
    <property type="molecule type" value="Genomic_DNA"/>
</dbReference>
<proteinExistence type="predicted"/>
<dbReference type="Pfam" id="PF13559">
    <property type="entry name" value="DUF4129"/>
    <property type="match status" value="1"/>
</dbReference>
<evidence type="ECO:0000313" key="4">
    <source>
        <dbReference type="Proteomes" id="UP000219452"/>
    </source>
</evidence>
<dbReference type="AlphaFoldDB" id="A0A286GIE2"/>
<evidence type="ECO:0000259" key="2">
    <source>
        <dbReference type="Pfam" id="PF13559"/>
    </source>
</evidence>
<dbReference type="RefSeq" id="WP_097129097.1">
    <property type="nucleotide sequence ID" value="NZ_OCNH01000004.1"/>
</dbReference>
<sequence>MKERIELRTGRDCGTVYERFAVAVRFSGPFRQVTYWLCLILLALPVVALAQTKPFDSTAVKPVVINARDDRAPMRVRYPTPEHLRDKQTDHDYQYTNDAPPPENPLARFWVWLMRKIGSFLASEAYQNVWQYVLLVAIAGTAIYLLMKAEVLDFLFSKKAQSVDLAYENLAENIHEINFDAAVDEAVSQRNFRLAVRLLYLQTLKYLSDTGRIQYKPDKTNRQYVYELANSSLQPDFESLTRQFEFTWYGDFPIDETQFAALQTSFIAFNRANKQIIT</sequence>
<dbReference type="Proteomes" id="UP000219452">
    <property type="component" value="Unassembled WGS sequence"/>
</dbReference>
<dbReference type="OrthoDB" id="5491447at2"/>
<reference evidence="4" key="1">
    <citation type="submission" date="2017-09" db="EMBL/GenBank/DDBJ databases">
        <authorList>
            <person name="Varghese N."/>
            <person name="Submissions S."/>
        </authorList>
    </citation>
    <scope>NUCLEOTIDE SEQUENCE [LARGE SCALE GENOMIC DNA]</scope>
    <source>
        <strain evidence="4">DSM 29961</strain>
    </source>
</reference>
<keyword evidence="1" id="KW-0812">Transmembrane</keyword>
<dbReference type="InterPro" id="IPR025403">
    <property type="entry name" value="TgpA-like_C"/>
</dbReference>
<evidence type="ECO:0000313" key="3">
    <source>
        <dbReference type="EMBL" id="SOD95270.1"/>
    </source>
</evidence>
<protein>
    <recommendedName>
        <fullName evidence="2">Protein-glutamine gamma-glutamyltransferase-like C-terminal domain-containing protein</fullName>
    </recommendedName>
</protein>
<keyword evidence="4" id="KW-1185">Reference proteome</keyword>
<evidence type="ECO:0000256" key="1">
    <source>
        <dbReference type="SAM" id="Phobius"/>
    </source>
</evidence>
<gene>
    <name evidence="3" type="ORF">SAMN06269250_4800</name>
</gene>
<organism evidence="3 4">
    <name type="scientific">Spirosoma fluviale</name>
    <dbReference type="NCBI Taxonomy" id="1597977"/>
    <lineage>
        <taxon>Bacteria</taxon>
        <taxon>Pseudomonadati</taxon>
        <taxon>Bacteroidota</taxon>
        <taxon>Cytophagia</taxon>
        <taxon>Cytophagales</taxon>
        <taxon>Cytophagaceae</taxon>
        <taxon>Spirosoma</taxon>
    </lineage>
</organism>
<accession>A0A286GIE2</accession>
<keyword evidence="1" id="KW-1133">Transmembrane helix</keyword>
<name>A0A286GIE2_9BACT</name>
<feature type="transmembrane region" description="Helical" evidence="1">
    <location>
        <begin position="33"/>
        <end position="52"/>
    </location>
</feature>
<keyword evidence="1" id="KW-0472">Membrane</keyword>